<dbReference type="AlphaFoldDB" id="F9W681"/>
<keyword evidence="2" id="KW-1133">Transmembrane helix</keyword>
<accession>F9W681</accession>
<keyword evidence="2" id="KW-0472">Membrane</keyword>
<keyword evidence="4" id="KW-1185">Reference proteome</keyword>
<sequence length="438" mass="47731">MFSLSFSLGKKGIAVVQQVRMRGFSCVVSLWVVVLVSGRASGNNGDGVCKLNENAAGLLCAIAKLMEKAHQITETHDYKDIDGTWGNVELHKDQVEARTKTLQTEIEAAKHKGTLTDEDGKRLTNVSLDAQDKTLEEHKKAENAIKAHNGTHSDAKSSTSKALGGTRVEGNCHSTASLLGIIQCYVKGETPQGDVKIETLCNGKDYQRHLSEHFGESIANCNGIGKRKTYCNGTGSALKAVLKRWNTTDKTKADSGGTCAVKGDWEKHALNASDQMHQLDKNVQTIHEANLLTTSYLSIIHQMQEDVKNGKHMKEIVANARKAGQEGAKVVVEKQDDNTGDGTEKQSGKTASPVEEEVKVTVQLDGLKFDEENMPAHSKETFPKFYIYLLAILLPLCCLVIGVTMFCILRRVRSTHAEKSIPVDGATMNKVGGTHAQF</sequence>
<evidence type="ECO:0000256" key="2">
    <source>
        <dbReference type="SAM" id="Phobius"/>
    </source>
</evidence>
<gene>
    <name evidence="3" type="ORF">TCIL3000_0_35450</name>
</gene>
<comment type="caution">
    <text evidence="3">The sequence shown here is derived from an EMBL/GenBank/DDBJ whole genome shotgun (WGS) entry which is preliminary data.</text>
</comment>
<feature type="region of interest" description="Disordered" evidence="1">
    <location>
        <begin position="334"/>
        <end position="354"/>
    </location>
</feature>
<protein>
    <submittedName>
        <fullName evidence="3">WGS project CAEQ00000000 data, annotated contig 1432</fullName>
    </submittedName>
</protein>
<feature type="compositionally biased region" description="Basic and acidic residues" evidence="1">
    <location>
        <begin position="334"/>
        <end position="347"/>
    </location>
</feature>
<organism evidence="3 4">
    <name type="scientific">Trypanosoma congolense (strain IL3000)</name>
    <dbReference type="NCBI Taxonomy" id="1068625"/>
    <lineage>
        <taxon>Eukaryota</taxon>
        <taxon>Discoba</taxon>
        <taxon>Euglenozoa</taxon>
        <taxon>Kinetoplastea</taxon>
        <taxon>Metakinetoplastina</taxon>
        <taxon>Trypanosomatida</taxon>
        <taxon>Trypanosomatidae</taxon>
        <taxon>Trypanosoma</taxon>
        <taxon>Nannomonas</taxon>
    </lineage>
</organism>
<keyword evidence="2" id="KW-0812">Transmembrane</keyword>
<reference evidence="3 4" key="2">
    <citation type="journal article" date="2012" name="Proc. Natl. Acad. Sci. U.S.A.">
        <title>Antigenic diversity is generated by distinct evolutionary mechanisms in African trypanosome species.</title>
        <authorList>
            <person name="Jackson A.P."/>
            <person name="Berry A."/>
            <person name="Aslett M."/>
            <person name="Allison H.C."/>
            <person name="Burton P."/>
            <person name="Vavrova-Anderson J."/>
            <person name="Brown R."/>
            <person name="Browne H."/>
            <person name="Corton N."/>
            <person name="Hauser H."/>
            <person name="Gamble J."/>
            <person name="Gilderthorp R."/>
            <person name="Marcello L."/>
            <person name="McQuillan J."/>
            <person name="Otto T.D."/>
            <person name="Quail M.A."/>
            <person name="Sanders M.J."/>
            <person name="van Tonder A."/>
            <person name="Ginger M.L."/>
            <person name="Field M.C."/>
            <person name="Barry J.D."/>
            <person name="Hertz-Fowler C."/>
            <person name="Berriman M."/>
        </authorList>
    </citation>
    <scope>NUCLEOTIDE SEQUENCE [LARGE SCALE GENOMIC DNA]</scope>
    <source>
        <strain evidence="3 4">IL3000</strain>
    </source>
</reference>
<dbReference type="Pfam" id="PF11727">
    <property type="entry name" value="ISG65-75"/>
    <property type="match status" value="1"/>
</dbReference>
<dbReference type="Proteomes" id="UP000000702">
    <property type="component" value="Unassembled WGS sequence"/>
</dbReference>
<reference evidence="4" key="1">
    <citation type="submission" date="2011-07" db="EMBL/GenBank/DDBJ databases">
        <title>Divergent evolution of antigenic variation in African trypanosomes.</title>
        <authorList>
            <person name="Jackson A.P."/>
            <person name="Berry A."/>
            <person name="Allison H.C."/>
            <person name="Burton P."/>
            <person name="Anderson J."/>
            <person name="Aslett M."/>
            <person name="Brown R."/>
            <person name="Corton N."/>
            <person name="Harris D."/>
            <person name="Hauser H."/>
            <person name="Gamble J."/>
            <person name="Gilderthorp R."/>
            <person name="McQuillan J."/>
            <person name="Quail M.A."/>
            <person name="Sanders M."/>
            <person name="Van Tonder A."/>
            <person name="Ginger M.L."/>
            <person name="Donelson J.E."/>
            <person name="Field M.C."/>
            <person name="Barry J.D."/>
            <person name="Berriman M."/>
            <person name="Hertz-Fowler C."/>
        </authorList>
    </citation>
    <scope>NUCLEOTIDE SEQUENCE [LARGE SCALE GENOMIC DNA]</scope>
    <source>
        <strain evidence="4">IL3000</strain>
    </source>
</reference>
<dbReference type="EMBL" id="CAEQ01000832">
    <property type="protein sequence ID" value="CCD12686.1"/>
    <property type="molecule type" value="Genomic_DNA"/>
</dbReference>
<evidence type="ECO:0000313" key="3">
    <source>
        <dbReference type="EMBL" id="CCD12686.1"/>
    </source>
</evidence>
<dbReference type="InterPro" id="IPR021057">
    <property type="entry name" value="Trypano_invariant_glycop"/>
</dbReference>
<feature type="region of interest" description="Disordered" evidence="1">
    <location>
        <begin position="143"/>
        <end position="166"/>
    </location>
</feature>
<dbReference type="VEuPathDB" id="TriTrypDB:TcIL3000_0_35450"/>
<proteinExistence type="predicted"/>
<evidence type="ECO:0000313" key="4">
    <source>
        <dbReference type="Proteomes" id="UP000000702"/>
    </source>
</evidence>
<feature type="compositionally biased region" description="Basic and acidic residues" evidence="1">
    <location>
        <begin position="143"/>
        <end position="155"/>
    </location>
</feature>
<evidence type="ECO:0000256" key="1">
    <source>
        <dbReference type="SAM" id="MobiDB-lite"/>
    </source>
</evidence>
<name>F9W681_TRYCI</name>
<feature type="transmembrane region" description="Helical" evidence="2">
    <location>
        <begin position="385"/>
        <end position="409"/>
    </location>
</feature>